<dbReference type="SUPFAM" id="SSF52540">
    <property type="entry name" value="P-loop containing nucleoside triphosphate hydrolases"/>
    <property type="match status" value="1"/>
</dbReference>
<dbReference type="AlphaFoldDB" id="X0TEI7"/>
<name>X0TEI7_9ZZZZ</name>
<dbReference type="EMBL" id="BARS01017659">
    <property type="protein sequence ID" value="GAF86587.1"/>
    <property type="molecule type" value="Genomic_DNA"/>
</dbReference>
<feature type="non-terminal residue" evidence="1">
    <location>
        <position position="1"/>
    </location>
</feature>
<organism evidence="1">
    <name type="scientific">marine sediment metagenome</name>
    <dbReference type="NCBI Taxonomy" id="412755"/>
    <lineage>
        <taxon>unclassified sequences</taxon>
        <taxon>metagenomes</taxon>
        <taxon>ecological metagenomes</taxon>
    </lineage>
</organism>
<dbReference type="InterPro" id="IPR027417">
    <property type="entry name" value="P-loop_NTPase"/>
</dbReference>
<gene>
    <name evidence="1" type="ORF">S01H1_28851</name>
</gene>
<dbReference type="PANTHER" id="PTHR42957:SF1">
    <property type="entry name" value="HELICASE MJ1565-RELATED"/>
    <property type="match status" value="1"/>
</dbReference>
<comment type="caution">
    <text evidence="1">The sequence shown here is derived from an EMBL/GenBank/DDBJ whole genome shotgun (WGS) entry which is preliminary data.</text>
</comment>
<sequence length="278" mass="31342">LLGYEDIAVYTIGRSASPLSFNPLIPPPETPPQTWLKKLIGVIAHAYLLGDGVMYLLQEAIDQVYEEAGVYSGSVERWPTFKDVHEFLKKRNVAGREAGWMSSALRALSSLCFGEMGTLMNQGNDNIEELLARPVILELDALTQSDKVMFMQSMLLWIHHYRMTEPTRETFKHAIVIEEAHHILSGERQSFVGGQSVMEITFREIREFGEAMIILDQHPSQISMPALGNTYATFCFNLKHRTDVNAMSQAMLLQDDERMILGNLQIGEAVVRLQGRSV</sequence>
<dbReference type="Gene3D" id="3.40.50.300">
    <property type="entry name" value="P-loop containing nucleotide triphosphate hydrolases"/>
    <property type="match status" value="1"/>
</dbReference>
<reference evidence="1" key="1">
    <citation type="journal article" date="2014" name="Front. Microbiol.">
        <title>High frequency of phylogenetically diverse reductive dehalogenase-homologous genes in deep subseafloor sedimentary metagenomes.</title>
        <authorList>
            <person name="Kawai M."/>
            <person name="Futagami T."/>
            <person name="Toyoda A."/>
            <person name="Takaki Y."/>
            <person name="Nishi S."/>
            <person name="Hori S."/>
            <person name="Arai W."/>
            <person name="Tsubouchi T."/>
            <person name="Morono Y."/>
            <person name="Uchiyama I."/>
            <person name="Ito T."/>
            <person name="Fujiyama A."/>
            <person name="Inagaki F."/>
            <person name="Takami H."/>
        </authorList>
    </citation>
    <scope>NUCLEOTIDE SEQUENCE</scope>
    <source>
        <strain evidence="1">Expedition CK06-06</strain>
    </source>
</reference>
<evidence type="ECO:0000313" key="1">
    <source>
        <dbReference type="EMBL" id="GAF86587.1"/>
    </source>
</evidence>
<proteinExistence type="predicted"/>
<feature type="non-terminal residue" evidence="1">
    <location>
        <position position="278"/>
    </location>
</feature>
<accession>X0TEI7</accession>
<evidence type="ECO:0008006" key="2">
    <source>
        <dbReference type="Google" id="ProtNLM"/>
    </source>
</evidence>
<dbReference type="PANTHER" id="PTHR42957">
    <property type="entry name" value="HELICASE MJ1565-RELATED"/>
    <property type="match status" value="1"/>
</dbReference>
<dbReference type="InterPro" id="IPR008571">
    <property type="entry name" value="HerA-like"/>
</dbReference>
<protein>
    <recommendedName>
        <fullName evidence="2">ATP-binding protein</fullName>
    </recommendedName>
</protein>